<reference evidence="3" key="1">
    <citation type="submission" date="2021-01" db="EMBL/GenBank/DDBJ databases">
        <authorList>
            <person name="Kaushik A."/>
        </authorList>
    </citation>
    <scope>NUCLEOTIDE SEQUENCE</scope>
    <source>
        <strain evidence="3">AG1-1B</strain>
    </source>
</reference>
<dbReference type="PANTHER" id="PTHR42076">
    <property type="entry name" value="CYANOVIRIN-N HOMOLOG"/>
    <property type="match status" value="1"/>
</dbReference>
<dbReference type="SUPFAM" id="SSF51322">
    <property type="entry name" value="Cyanovirin-N"/>
    <property type="match status" value="1"/>
</dbReference>
<sequence length="415" mass="47143">MDIHQAFEPTDLDEETNSDPHLQNVAESYHEQVDRLVRTYYLVIRALATGNKWGLKGYGRPKLPRELIYLICSFAGLGLPDEEASENSEAPIHVMSRDERRISVPWFSTAPFTREALRNIVAVQIITDSHDQGWADYPDIGWRSWFSLRIVRPDEHSLTRSVDREREWKSHSNRIADHTTRHYRGLLFDSSHEIWAHLSEGDRLEVMAHTQFRGWENYAERGILRVFTRWEPSEAFLNIVCGAPDPVYLGTAMPHDQPRPESQTSHASSAPVAATPFAASAILDSIHLHDGHILRAKLLKGDEWNDASFELDDCLGNLDGKFGWGSRGFSRSAKNIRLTVSHAPALVLLGAMLKRIDRSYDWDIINLNERIKNVDGELKFIAPSQVRSINLYSNSGLIAEYAIKQLGINGLIDWA</sequence>
<comment type="caution">
    <text evidence="3">The sequence shown here is derived from an EMBL/GenBank/DDBJ whole genome shotgun (WGS) entry which is preliminary data.</text>
</comment>
<organism evidence="3 4">
    <name type="scientific">Rhizoctonia solani</name>
    <dbReference type="NCBI Taxonomy" id="456999"/>
    <lineage>
        <taxon>Eukaryota</taxon>
        <taxon>Fungi</taxon>
        <taxon>Dikarya</taxon>
        <taxon>Basidiomycota</taxon>
        <taxon>Agaricomycotina</taxon>
        <taxon>Agaricomycetes</taxon>
        <taxon>Cantharellales</taxon>
        <taxon>Ceratobasidiaceae</taxon>
        <taxon>Rhizoctonia</taxon>
    </lineage>
</organism>
<evidence type="ECO:0000313" key="4">
    <source>
        <dbReference type="Proteomes" id="UP000663826"/>
    </source>
</evidence>
<evidence type="ECO:0000256" key="1">
    <source>
        <dbReference type="SAM" id="MobiDB-lite"/>
    </source>
</evidence>
<protein>
    <recommendedName>
        <fullName evidence="2">Cyanovirin-N domain-containing protein</fullName>
    </recommendedName>
</protein>
<dbReference type="Pfam" id="PF08881">
    <property type="entry name" value="CVNH"/>
    <property type="match status" value="1"/>
</dbReference>
<dbReference type="SMART" id="SM01111">
    <property type="entry name" value="CVNH"/>
    <property type="match status" value="1"/>
</dbReference>
<proteinExistence type="predicted"/>
<gene>
    <name evidence="3" type="ORF">RDB_LOCUS18872</name>
</gene>
<dbReference type="AlphaFoldDB" id="A0A8H2WJ43"/>
<evidence type="ECO:0000313" key="3">
    <source>
        <dbReference type="EMBL" id="CAE6377042.1"/>
    </source>
</evidence>
<evidence type="ECO:0000259" key="2">
    <source>
        <dbReference type="SMART" id="SM01111"/>
    </source>
</evidence>
<feature type="region of interest" description="Disordered" evidence="1">
    <location>
        <begin position="251"/>
        <end position="270"/>
    </location>
</feature>
<dbReference type="Gene3D" id="2.30.60.10">
    <property type="entry name" value="Cyanovirin-N"/>
    <property type="match status" value="1"/>
</dbReference>
<dbReference type="PANTHER" id="PTHR42076:SF1">
    <property type="entry name" value="CYANOVIRIN-N DOMAIN-CONTAINING PROTEIN"/>
    <property type="match status" value="1"/>
</dbReference>
<dbReference type="InterPro" id="IPR036673">
    <property type="entry name" value="Cyanovirin-N_sf"/>
</dbReference>
<name>A0A8H2WJ43_9AGAM</name>
<dbReference type="Proteomes" id="UP000663826">
    <property type="component" value="Unassembled WGS sequence"/>
</dbReference>
<feature type="domain" description="Cyanovirin-N" evidence="2">
    <location>
        <begin position="276"/>
        <end position="380"/>
    </location>
</feature>
<accession>A0A8H2WJ43</accession>
<dbReference type="EMBL" id="CAJMWQ010000759">
    <property type="protein sequence ID" value="CAE6377042.1"/>
    <property type="molecule type" value="Genomic_DNA"/>
</dbReference>
<dbReference type="InterPro" id="IPR011058">
    <property type="entry name" value="Cyanovirin-N"/>
</dbReference>